<feature type="transmembrane region" description="Helical" evidence="2">
    <location>
        <begin position="146"/>
        <end position="166"/>
    </location>
</feature>
<protein>
    <submittedName>
        <fullName evidence="3">LPXTG cell wall anchor domain-containing protein</fullName>
    </submittedName>
</protein>
<keyword evidence="2" id="KW-1133">Transmembrane helix</keyword>
<feature type="transmembrane region" description="Helical" evidence="2">
    <location>
        <begin position="62"/>
        <end position="81"/>
    </location>
</feature>
<dbReference type="KEGG" id="rub:GBA63_19445"/>
<feature type="compositionally biased region" description="Polar residues" evidence="1">
    <location>
        <begin position="1"/>
        <end position="13"/>
    </location>
</feature>
<feature type="compositionally biased region" description="Pro residues" evidence="1">
    <location>
        <begin position="14"/>
        <end position="28"/>
    </location>
</feature>
<evidence type="ECO:0000313" key="4">
    <source>
        <dbReference type="Proteomes" id="UP000501452"/>
    </source>
</evidence>
<feature type="transmembrane region" description="Helical" evidence="2">
    <location>
        <begin position="37"/>
        <end position="56"/>
    </location>
</feature>
<dbReference type="EMBL" id="CP045119">
    <property type="protein sequence ID" value="QIN84577.1"/>
    <property type="molecule type" value="Genomic_DNA"/>
</dbReference>
<sequence length="171" mass="17822">MSNVSQPEGTPTTSPSPVPDADPGPIPRPTDRSWNGYGIASLGLATGAFVTAPFLLLLPVVGVVPTVLAAGGGLLACIGLSRKDRRPGLAVAGLIVSAVLFGLTLSIAMLWTQLVIYPATRDYPELREVMQEVIDYIKRLILPDTGVPALLGLLAGALLVAGGVLLRRRGY</sequence>
<name>A0A6G8QEB1_9ACTN</name>
<dbReference type="AlphaFoldDB" id="A0A6G8QEB1"/>
<evidence type="ECO:0000313" key="3">
    <source>
        <dbReference type="EMBL" id="QIN84577.1"/>
    </source>
</evidence>
<keyword evidence="2" id="KW-0472">Membrane</keyword>
<feature type="region of interest" description="Disordered" evidence="1">
    <location>
        <begin position="1"/>
        <end position="30"/>
    </location>
</feature>
<accession>A0A6G8QEB1</accession>
<organism evidence="3 4">
    <name type="scientific">Rubrobacter tropicus</name>
    <dbReference type="NCBI Taxonomy" id="2653851"/>
    <lineage>
        <taxon>Bacteria</taxon>
        <taxon>Bacillati</taxon>
        <taxon>Actinomycetota</taxon>
        <taxon>Rubrobacteria</taxon>
        <taxon>Rubrobacterales</taxon>
        <taxon>Rubrobacteraceae</taxon>
        <taxon>Rubrobacter</taxon>
    </lineage>
</organism>
<gene>
    <name evidence="3" type="ORF">GBA63_19445</name>
</gene>
<reference evidence="3 4" key="1">
    <citation type="submission" date="2019-10" db="EMBL/GenBank/DDBJ databases">
        <title>Rubrobacter sp nov SCSIO 52090 isolated from a deep-sea sediment in the South China Sea.</title>
        <authorList>
            <person name="Chen R.W."/>
        </authorList>
    </citation>
    <scope>NUCLEOTIDE SEQUENCE [LARGE SCALE GENOMIC DNA]</scope>
    <source>
        <strain evidence="3 4">SCSIO 52909</strain>
    </source>
</reference>
<dbReference type="RefSeq" id="WP_166178900.1">
    <property type="nucleotide sequence ID" value="NZ_CP045119.1"/>
</dbReference>
<keyword evidence="2" id="KW-0812">Transmembrane</keyword>
<dbReference type="NCBIfam" id="TIGR01167">
    <property type="entry name" value="LPXTG_anchor"/>
    <property type="match status" value="1"/>
</dbReference>
<keyword evidence="4" id="KW-1185">Reference proteome</keyword>
<feature type="transmembrane region" description="Helical" evidence="2">
    <location>
        <begin position="88"/>
        <end position="111"/>
    </location>
</feature>
<proteinExistence type="predicted"/>
<evidence type="ECO:0000256" key="1">
    <source>
        <dbReference type="SAM" id="MobiDB-lite"/>
    </source>
</evidence>
<dbReference type="Proteomes" id="UP000501452">
    <property type="component" value="Chromosome"/>
</dbReference>
<evidence type="ECO:0000256" key="2">
    <source>
        <dbReference type="SAM" id="Phobius"/>
    </source>
</evidence>